<dbReference type="RefSeq" id="WP_191273145.1">
    <property type="nucleotide sequence ID" value="NZ_BMXJ01000006.1"/>
</dbReference>
<gene>
    <name evidence="3" type="ORF">H4W79_001380</name>
</gene>
<dbReference type="SMART" id="SM00422">
    <property type="entry name" value="HTH_MERR"/>
    <property type="match status" value="1"/>
</dbReference>
<evidence type="ECO:0000313" key="4">
    <source>
        <dbReference type="Proteomes" id="UP000598217"/>
    </source>
</evidence>
<dbReference type="Proteomes" id="UP000598217">
    <property type="component" value="Unassembled WGS sequence"/>
</dbReference>
<reference evidence="3 4" key="1">
    <citation type="submission" date="2020-10" db="EMBL/GenBank/DDBJ databases">
        <title>Sequencing the genomes of 1000 actinobacteria strains.</title>
        <authorList>
            <person name="Klenk H.-P."/>
        </authorList>
    </citation>
    <scope>NUCLEOTIDE SEQUENCE [LARGE SCALE GENOMIC DNA]</scope>
    <source>
        <strain evidence="3 4">DSM 45157</strain>
    </source>
</reference>
<dbReference type="InterPro" id="IPR009061">
    <property type="entry name" value="DNA-bd_dom_put_sf"/>
</dbReference>
<dbReference type="PRINTS" id="PR00040">
    <property type="entry name" value="HTHMERR"/>
</dbReference>
<accession>A0ABR9HE46</accession>
<evidence type="ECO:0000256" key="1">
    <source>
        <dbReference type="ARBA" id="ARBA00023125"/>
    </source>
</evidence>
<name>A0ABR9HE46_9ACTN</name>
<dbReference type="PANTHER" id="PTHR30204">
    <property type="entry name" value="REDOX-CYCLING DRUG-SENSING TRANSCRIPTIONAL ACTIVATOR SOXR"/>
    <property type="match status" value="1"/>
</dbReference>
<organism evidence="3 4">
    <name type="scientific">Nocardiopsis terrae</name>
    <dbReference type="NCBI Taxonomy" id="372655"/>
    <lineage>
        <taxon>Bacteria</taxon>
        <taxon>Bacillati</taxon>
        <taxon>Actinomycetota</taxon>
        <taxon>Actinomycetes</taxon>
        <taxon>Streptosporangiales</taxon>
        <taxon>Nocardiopsidaceae</taxon>
        <taxon>Nocardiopsis</taxon>
    </lineage>
</organism>
<dbReference type="CDD" id="cd00592">
    <property type="entry name" value="HTH_MerR-like"/>
    <property type="match status" value="1"/>
</dbReference>
<dbReference type="GO" id="GO:0003677">
    <property type="term" value="F:DNA binding"/>
    <property type="evidence" value="ECO:0007669"/>
    <property type="project" value="UniProtKB-KW"/>
</dbReference>
<dbReference type="SUPFAM" id="SSF46955">
    <property type="entry name" value="Putative DNA-binding domain"/>
    <property type="match status" value="1"/>
</dbReference>
<feature type="domain" description="HTH merR-type" evidence="2">
    <location>
        <begin position="1"/>
        <end position="69"/>
    </location>
</feature>
<dbReference type="EMBL" id="JADBDY010000001">
    <property type="protein sequence ID" value="MBE1457166.1"/>
    <property type="molecule type" value="Genomic_DNA"/>
</dbReference>
<keyword evidence="1 3" id="KW-0238">DNA-binding</keyword>
<protein>
    <submittedName>
        <fullName evidence="3">DNA-binding transcriptional MerR regulator</fullName>
    </submittedName>
</protein>
<sequence length="239" mass="25871">MRSQELADLAGVTVRTLRHYHQIGLLPEPPRSVNGYRWYTAEDLVRLLRVRHLVEVGVGLSDVQEALAEESSAGATEVLDRVEADIDARMSRLRTQRERVRSLRAQRRAPGAADGVVGALSAVHRAFGLPAEAARLDSDIAMLVVHLSGGDTSAVEEGLAAIDGLKDTPSFFAAINGLVDLAPDADDAARRAVADDLRLHLSALSLAGVHPPQGRLARLLDELRRLRLNPAQLDALDRL</sequence>
<proteinExistence type="predicted"/>
<dbReference type="PROSITE" id="PS50937">
    <property type="entry name" value="HTH_MERR_2"/>
    <property type="match status" value="1"/>
</dbReference>
<dbReference type="Gene3D" id="1.10.1660.10">
    <property type="match status" value="1"/>
</dbReference>
<evidence type="ECO:0000259" key="2">
    <source>
        <dbReference type="PROSITE" id="PS50937"/>
    </source>
</evidence>
<dbReference type="InterPro" id="IPR047057">
    <property type="entry name" value="MerR_fam"/>
</dbReference>
<dbReference type="InterPro" id="IPR000551">
    <property type="entry name" value="MerR-type_HTH_dom"/>
</dbReference>
<keyword evidence="4" id="KW-1185">Reference proteome</keyword>
<dbReference type="Pfam" id="PF13411">
    <property type="entry name" value="MerR_1"/>
    <property type="match status" value="1"/>
</dbReference>
<dbReference type="PANTHER" id="PTHR30204:SF93">
    <property type="entry name" value="HTH MERR-TYPE DOMAIN-CONTAINING PROTEIN"/>
    <property type="match status" value="1"/>
</dbReference>
<evidence type="ECO:0000313" key="3">
    <source>
        <dbReference type="EMBL" id="MBE1457166.1"/>
    </source>
</evidence>
<comment type="caution">
    <text evidence="3">The sequence shown here is derived from an EMBL/GenBank/DDBJ whole genome shotgun (WGS) entry which is preliminary data.</text>
</comment>